<feature type="transmembrane region" description="Helical" evidence="5">
    <location>
        <begin position="57"/>
        <end position="80"/>
    </location>
</feature>
<dbReference type="EMBL" id="QFKX01000001">
    <property type="protein sequence ID" value="PWH07660.1"/>
    <property type="molecule type" value="Genomic_DNA"/>
</dbReference>
<dbReference type="PROSITE" id="PS50850">
    <property type="entry name" value="MFS"/>
    <property type="match status" value="1"/>
</dbReference>
<keyword evidence="8" id="KW-1185">Reference proteome</keyword>
<evidence type="ECO:0000256" key="1">
    <source>
        <dbReference type="ARBA" id="ARBA00004651"/>
    </source>
</evidence>
<organism evidence="7 8">
    <name type="scientific">Brachybacterium endophyticum</name>
    <dbReference type="NCBI Taxonomy" id="2182385"/>
    <lineage>
        <taxon>Bacteria</taxon>
        <taxon>Bacillati</taxon>
        <taxon>Actinomycetota</taxon>
        <taxon>Actinomycetes</taxon>
        <taxon>Micrococcales</taxon>
        <taxon>Dermabacteraceae</taxon>
        <taxon>Brachybacterium</taxon>
    </lineage>
</organism>
<dbReference type="GO" id="GO:0022857">
    <property type="term" value="F:transmembrane transporter activity"/>
    <property type="evidence" value="ECO:0007669"/>
    <property type="project" value="InterPro"/>
</dbReference>
<feature type="transmembrane region" description="Helical" evidence="5">
    <location>
        <begin position="348"/>
        <end position="370"/>
    </location>
</feature>
<keyword evidence="4 5" id="KW-0472">Membrane</keyword>
<dbReference type="Gene3D" id="1.20.1720.10">
    <property type="entry name" value="Multidrug resistance protein D"/>
    <property type="match status" value="1"/>
</dbReference>
<dbReference type="Proteomes" id="UP000245590">
    <property type="component" value="Unassembled WGS sequence"/>
</dbReference>
<feature type="transmembrane region" description="Helical" evidence="5">
    <location>
        <begin position="92"/>
        <end position="111"/>
    </location>
</feature>
<dbReference type="RefSeq" id="WP_109274547.1">
    <property type="nucleotide sequence ID" value="NZ_QFKX01000001.1"/>
</dbReference>
<gene>
    <name evidence="7" type="ORF">DEO23_03285</name>
</gene>
<dbReference type="SUPFAM" id="SSF103473">
    <property type="entry name" value="MFS general substrate transporter"/>
    <property type="match status" value="1"/>
</dbReference>
<evidence type="ECO:0000313" key="8">
    <source>
        <dbReference type="Proteomes" id="UP000245590"/>
    </source>
</evidence>
<dbReference type="PANTHER" id="PTHR42718:SF39">
    <property type="entry name" value="ACTINORHODIN TRANSPORTER-RELATED"/>
    <property type="match status" value="1"/>
</dbReference>
<keyword evidence="2 5" id="KW-0812">Transmembrane</keyword>
<evidence type="ECO:0000256" key="5">
    <source>
        <dbReference type="SAM" id="Phobius"/>
    </source>
</evidence>
<comment type="subcellular location">
    <subcellularLocation>
        <location evidence="1">Cell membrane</location>
        <topology evidence="1">Multi-pass membrane protein</topology>
    </subcellularLocation>
</comment>
<dbReference type="GO" id="GO:0005886">
    <property type="term" value="C:plasma membrane"/>
    <property type="evidence" value="ECO:0007669"/>
    <property type="project" value="UniProtKB-SubCell"/>
</dbReference>
<dbReference type="OrthoDB" id="102502at2"/>
<evidence type="ECO:0000259" key="6">
    <source>
        <dbReference type="PROSITE" id="PS50850"/>
    </source>
</evidence>
<dbReference type="InterPro" id="IPR036259">
    <property type="entry name" value="MFS_trans_sf"/>
</dbReference>
<proteinExistence type="predicted"/>
<evidence type="ECO:0000256" key="4">
    <source>
        <dbReference type="ARBA" id="ARBA00023136"/>
    </source>
</evidence>
<protein>
    <recommendedName>
        <fullName evidence="6">Major facilitator superfamily (MFS) profile domain-containing protein</fullName>
    </recommendedName>
</protein>
<reference evidence="7 8" key="1">
    <citation type="submission" date="2018-05" db="EMBL/GenBank/DDBJ databases">
        <title>Brachybacterium sp. M1HQ-2T, whole genome shotgun sequence.</title>
        <authorList>
            <person name="Tuo L."/>
        </authorList>
    </citation>
    <scope>NUCLEOTIDE SEQUENCE [LARGE SCALE GENOMIC DNA]</scope>
    <source>
        <strain evidence="7 8">M1HQ-2</strain>
    </source>
</reference>
<feature type="transmembrane region" description="Helical" evidence="5">
    <location>
        <begin position="180"/>
        <end position="204"/>
    </location>
</feature>
<feature type="transmembrane region" description="Helical" evidence="5">
    <location>
        <begin position="242"/>
        <end position="261"/>
    </location>
</feature>
<dbReference type="InterPro" id="IPR020846">
    <property type="entry name" value="MFS_dom"/>
</dbReference>
<evidence type="ECO:0000313" key="7">
    <source>
        <dbReference type="EMBL" id="PWH07660.1"/>
    </source>
</evidence>
<dbReference type="AlphaFoldDB" id="A0A2U2RP76"/>
<feature type="transmembrane region" description="Helical" evidence="5">
    <location>
        <begin position="409"/>
        <end position="439"/>
    </location>
</feature>
<name>A0A2U2RP76_9MICO</name>
<feature type="transmembrane region" description="Helical" evidence="5">
    <location>
        <begin position="150"/>
        <end position="174"/>
    </location>
</feature>
<feature type="transmembrane region" description="Helical" evidence="5">
    <location>
        <begin position="282"/>
        <end position="304"/>
    </location>
</feature>
<sequence>MTSSTASPDAAPASSATQPADGLGAGGVALLAAGITGNLVFGASTLALPALESGLALAPATGALVVALFSVGFAATLVLGGRLGDAHGRRRILRLAVAALIPASLLVALAPGAGVLLVGRALQGIASGLALPQVLSTIQHSTSGRARARWTGAYAAVIGGGTAVGQMGAGVLVTLDPWGIGWRLSFALVAAVALLVLATSSAIPETRGTVSGRLDPLGALLLGAAITMIVLPLGLFTTLPPVITALLVVGALVLLALFALWERHRTAQHALVPLPALRVRPLQIGLALTLVFFASYGGFAYYFATALQAGLGLGALTTAITLMTFNAGFVVASTLLPALLERFSARRVMLAGVTGQVLTLLAIATLIVVTGSQPPLVLLCVLLIILGLVQASMYGPLIGSVMGAVDRGLAGLASGLFSTMQQVGIAVGVPIFGLVLSALPALPAWAFAACVGVQIVLAGVFTVLVGRLAAAQRVG</sequence>
<dbReference type="Gene3D" id="1.20.1250.20">
    <property type="entry name" value="MFS general substrate transporter like domains"/>
    <property type="match status" value="1"/>
</dbReference>
<feature type="transmembrane region" description="Helical" evidence="5">
    <location>
        <begin position="376"/>
        <end position="397"/>
    </location>
</feature>
<keyword evidence="3 5" id="KW-1133">Transmembrane helix</keyword>
<feature type="domain" description="Major facilitator superfamily (MFS) profile" evidence="6">
    <location>
        <begin position="22"/>
        <end position="470"/>
    </location>
</feature>
<comment type="caution">
    <text evidence="7">The sequence shown here is derived from an EMBL/GenBank/DDBJ whole genome shotgun (WGS) entry which is preliminary data.</text>
</comment>
<dbReference type="PANTHER" id="PTHR42718">
    <property type="entry name" value="MAJOR FACILITATOR SUPERFAMILY MULTIDRUG TRANSPORTER MFSC"/>
    <property type="match status" value="1"/>
</dbReference>
<feature type="transmembrane region" description="Helical" evidence="5">
    <location>
        <begin position="445"/>
        <end position="470"/>
    </location>
</feature>
<evidence type="ECO:0000256" key="3">
    <source>
        <dbReference type="ARBA" id="ARBA00022989"/>
    </source>
</evidence>
<evidence type="ECO:0000256" key="2">
    <source>
        <dbReference type="ARBA" id="ARBA00022692"/>
    </source>
</evidence>
<dbReference type="Pfam" id="PF07690">
    <property type="entry name" value="MFS_1"/>
    <property type="match status" value="1"/>
</dbReference>
<accession>A0A2U2RP76</accession>
<feature type="transmembrane region" description="Helical" evidence="5">
    <location>
        <begin position="216"/>
        <end position="236"/>
    </location>
</feature>
<feature type="transmembrane region" description="Helical" evidence="5">
    <location>
        <begin position="310"/>
        <end position="336"/>
    </location>
</feature>
<feature type="transmembrane region" description="Helical" evidence="5">
    <location>
        <begin position="28"/>
        <end position="51"/>
    </location>
</feature>
<dbReference type="InterPro" id="IPR011701">
    <property type="entry name" value="MFS"/>
</dbReference>